<feature type="domain" description="DUF6879" evidence="1">
    <location>
        <begin position="10"/>
        <end position="171"/>
    </location>
</feature>
<name>A0A318LEW8_9PSEU</name>
<sequence length="175" mass="20276">MTVRRLGPGELGALLDTVRRSSWRWECQGHYAVDEDELDAWRAGQPVEETDEDRAWHAYIRRLRAAGIPFERVRMLTDPLSEYLRWMLSVTHANVEAGEGIRWIDQHQAAQLGMPGYDFYILDDDRVAVLCFDEQTELIGIDLDDDPEVVRQHQGWRDLVWPLATTHADYIAGNR</sequence>
<dbReference type="Proteomes" id="UP000247892">
    <property type="component" value="Unassembled WGS sequence"/>
</dbReference>
<proteinExistence type="predicted"/>
<dbReference type="Pfam" id="PF21806">
    <property type="entry name" value="DUF6879"/>
    <property type="match status" value="1"/>
</dbReference>
<dbReference type="InterPro" id="IPR049244">
    <property type="entry name" value="DUF6879"/>
</dbReference>
<dbReference type="EMBL" id="MASU01000033">
    <property type="protein sequence ID" value="PXY16877.1"/>
    <property type="molecule type" value="Genomic_DNA"/>
</dbReference>
<accession>A0A318LEW8</accession>
<dbReference type="RefSeq" id="WP_228714352.1">
    <property type="nucleotide sequence ID" value="NZ_JBHVKT010000097.1"/>
</dbReference>
<organism evidence="2 3">
    <name type="scientific">Prauserella flavalba</name>
    <dbReference type="NCBI Taxonomy" id="1477506"/>
    <lineage>
        <taxon>Bacteria</taxon>
        <taxon>Bacillati</taxon>
        <taxon>Actinomycetota</taxon>
        <taxon>Actinomycetes</taxon>
        <taxon>Pseudonocardiales</taxon>
        <taxon>Pseudonocardiaceae</taxon>
        <taxon>Prauserella</taxon>
    </lineage>
</organism>
<comment type="caution">
    <text evidence="2">The sequence shown here is derived from an EMBL/GenBank/DDBJ whole genome shotgun (WGS) entry which is preliminary data.</text>
</comment>
<gene>
    <name evidence="2" type="ORF">BA062_38265</name>
</gene>
<dbReference type="AlphaFoldDB" id="A0A318LEW8"/>
<reference evidence="2 3" key="1">
    <citation type="submission" date="2016-07" db="EMBL/GenBank/DDBJ databases">
        <title>Draft genome sequence of Prauserella sp. YIM 121212, isolated from alkaline soil.</title>
        <authorList>
            <person name="Ruckert C."/>
            <person name="Albersmeier A."/>
            <person name="Jiang C.-L."/>
            <person name="Jiang Y."/>
            <person name="Kalinowski J."/>
            <person name="Schneider O."/>
            <person name="Winkler A."/>
            <person name="Zotchev S.B."/>
        </authorList>
    </citation>
    <scope>NUCLEOTIDE SEQUENCE [LARGE SCALE GENOMIC DNA]</scope>
    <source>
        <strain evidence="2 3">YIM 121212</strain>
    </source>
</reference>
<keyword evidence="3" id="KW-1185">Reference proteome</keyword>
<evidence type="ECO:0000313" key="3">
    <source>
        <dbReference type="Proteomes" id="UP000247892"/>
    </source>
</evidence>
<evidence type="ECO:0000313" key="2">
    <source>
        <dbReference type="EMBL" id="PXY16877.1"/>
    </source>
</evidence>
<protein>
    <recommendedName>
        <fullName evidence="1">DUF6879 domain-containing protein</fullName>
    </recommendedName>
</protein>
<evidence type="ECO:0000259" key="1">
    <source>
        <dbReference type="Pfam" id="PF21806"/>
    </source>
</evidence>